<dbReference type="AlphaFoldDB" id="X0VJ26"/>
<organism evidence="1">
    <name type="scientific">marine sediment metagenome</name>
    <dbReference type="NCBI Taxonomy" id="412755"/>
    <lineage>
        <taxon>unclassified sequences</taxon>
        <taxon>metagenomes</taxon>
        <taxon>ecological metagenomes</taxon>
    </lineage>
</organism>
<dbReference type="EMBL" id="BARS01023534">
    <property type="protein sequence ID" value="GAG12463.1"/>
    <property type="molecule type" value="Genomic_DNA"/>
</dbReference>
<name>X0VJ26_9ZZZZ</name>
<protein>
    <submittedName>
        <fullName evidence="1">Uncharacterized protein</fullName>
    </submittedName>
</protein>
<gene>
    <name evidence="1" type="ORF">S01H1_37464</name>
</gene>
<reference evidence="1" key="1">
    <citation type="journal article" date="2014" name="Front. Microbiol.">
        <title>High frequency of phylogenetically diverse reductive dehalogenase-homologous genes in deep subseafloor sedimentary metagenomes.</title>
        <authorList>
            <person name="Kawai M."/>
            <person name="Futagami T."/>
            <person name="Toyoda A."/>
            <person name="Takaki Y."/>
            <person name="Nishi S."/>
            <person name="Hori S."/>
            <person name="Arai W."/>
            <person name="Tsubouchi T."/>
            <person name="Morono Y."/>
            <person name="Uchiyama I."/>
            <person name="Ito T."/>
            <person name="Fujiyama A."/>
            <person name="Inagaki F."/>
            <person name="Takami H."/>
        </authorList>
    </citation>
    <scope>NUCLEOTIDE SEQUENCE</scope>
    <source>
        <strain evidence="1">Expedition CK06-06</strain>
    </source>
</reference>
<accession>X0VJ26</accession>
<evidence type="ECO:0000313" key="1">
    <source>
        <dbReference type="EMBL" id="GAG12463.1"/>
    </source>
</evidence>
<sequence length="120" mass="13494">MVPKMKFVLLLLFCLIFFLNACSTMQNAHKHYSTSLWSSSDPLSIPYDARLEQFEKGNLVTNPSFEEGRVISSDPGNTFILKGWKKVGQNVKWIDQESELSASGEVNDGKHAVMIAREKA</sequence>
<comment type="caution">
    <text evidence="1">The sequence shown here is derived from an EMBL/GenBank/DDBJ whole genome shotgun (WGS) entry which is preliminary data.</text>
</comment>
<feature type="non-terminal residue" evidence="1">
    <location>
        <position position="120"/>
    </location>
</feature>
<proteinExistence type="predicted"/>